<keyword evidence="11" id="KW-1185">Reference proteome</keyword>
<dbReference type="RefSeq" id="WP_126521068.1">
    <property type="nucleotide sequence ID" value="NZ_RXNU01000007.1"/>
</dbReference>
<comment type="similarity">
    <text evidence="1">Belongs to the FlgM family.</text>
</comment>
<evidence type="ECO:0000259" key="9">
    <source>
        <dbReference type="Pfam" id="PF04316"/>
    </source>
</evidence>
<reference evidence="10 11" key="1">
    <citation type="submission" date="2018-12" db="EMBL/GenBank/DDBJ databases">
        <authorList>
            <person name="Yu L."/>
        </authorList>
    </citation>
    <scope>NUCLEOTIDE SEQUENCE [LARGE SCALE GENOMIC DNA]</scope>
    <source>
        <strain evidence="10 11">HAW-EB2</strain>
    </source>
</reference>
<keyword evidence="6" id="KW-0804">Transcription</keyword>
<dbReference type="EMBL" id="RXNU01000007">
    <property type="protein sequence ID" value="RTR38294.1"/>
    <property type="molecule type" value="Genomic_DNA"/>
</dbReference>
<dbReference type="InterPro" id="IPR031316">
    <property type="entry name" value="FlgM_C"/>
</dbReference>
<dbReference type="Proteomes" id="UP000267448">
    <property type="component" value="Unassembled WGS sequence"/>
</dbReference>
<sequence>MEINKINSALSTEISTKKESATLPELKDKKPVSQALPQKAVSDDWHLLARSQTQLQQIEDVDRTKMAEIRQSLRDGSFELNLAAISESMLQQHG</sequence>
<comment type="function">
    <text evidence="7">Responsible for the coupling of flagellin expression to flagellar assembly by preventing expression of the flagellin genes when a component of the middle class of proteins is defective. It negatively regulates flagellar genes by inhibiting the activity of FliA by directly binding to FliA.</text>
</comment>
<dbReference type="SUPFAM" id="SSF101498">
    <property type="entry name" value="Anti-sigma factor FlgM"/>
    <property type="match status" value="1"/>
</dbReference>
<evidence type="ECO:0000256" key="1">
    <source>
        <dbReference type="ARBA" id="ARBA00005322"/>
    </source>
</evidence>
<keyword evidence="3" id="KW-0678">Repressor</keyword>
<evidence type="ECO:0000256" key="2">
    <source>
        <dbReference type="ARBA" id="ARBA00017823"/>
    </source>
</evidence>
<evidence type="ECO:0000313" key="11">
    <source>
        <dbReference type="Proteomes" id="UP000267448"/>
    </source>
</evidence>
<dbReference type="GO" id="GO:0044781">
    <property type="term" value="P:bacterial-type flagellum organization"/>
    <property type="evidence" value="ECO:0007669"/>
    <property type="project" value="UniProtKB-KW"/>
</dbReference>
<accession>A0A431WT45</accession>
<evidence type="ECO:0000256" key="3">
    <source>
        <dbReference type="ARBA" id="ARBA00022491"/>
    </source>
</evidence>
<dbReference type="AlphaFoldDB" id="A0A431WT45"/>
<dbReference type="InterPro" id="IPR007412">
    <property type="entry name" value="FlgM"/>
</dbReference>
<dbReference type="InterPro" id="IPR035890">
    <property type="entry name" value="Anti-sigma-28_factor_FlgM_sf"/>
</dbReference>
<dbReference type="NCBIfam" id="TIGR03824">
    <property type="entry name" value="FlgM_jcvi"/>
    <property type="match status" value="1"/>
</dbReference>
<protein>
    <recommendedName>
        <fullName evidence="2">Negative regulator of flagellin synthesis</fullName>
    </recommendedName>
    <alternativeName>
        <fullName evidence="8">Anti-sigma-28 factor</fullName>
    </alternativeName>
</protein>
<gene>
    <name evidence="10" type="primary">flgM</name>
    <name evidence="10" type="ORF">EKG38_15155</name>
</gene>
<organism evidence="10 11">
    <name type="scientific">Shewanella canadensis</name>
    <dbReference type="NCBI Taxonomy" id="271096"/>
    <lineage>
        <taxon>Bacteria</taxon>
        <taxon>Pseudomonadati</taxon>
        <taxon>Pseudomonadota</taxon>
        <taxon>Gammaproteobacteria</taxon>
        <taxon>Alteromonadales</taxon>
        <taxon>Shewanellaceae</taxon>
        <taxon>Shewanella</taxon>
    </lineage>
</organism>
<dbReference type="Pfam" id="PF04316">
    <property type="entry name" value="FlgM"/>
    <property type="match status" value="1"/>
</dbReference>
<evidence type="ECO:0000256" key="5">
    <source>
        <dbReference type="ARBA" id="ARBA00023015"/>
    </source>
</evidence>
<keyword evidence="10" id="KW-0282">Flagellum</keyword>
<evidence type="ECO:0000256" key="7">
    <source>
        <dbReference type="ARBA" id="ARBA00024739"/>
    </source>
</evidence>
<keyword evidence="4" id="KW-1005">Bacterial flagellum biogenesis</keyword>
<proteinExistence type="inferred from homology"/>
<dbReference type="OrthoDB" id="6400679at2"/>
<evidence type="ECO:0000256" key="8">
    <source>
        <dbReference type="ARBA" id="ARBA00030117"/>
    </source>
</evidence>
<dbReference type="GO" id="GO:0045892">
    <property type="term" value="P:negative regulation of DNA-templated transcription"/>
    <property type="evidence" value="ECO:0007669"/>
    <property type="project" value="InterPro"/>
</dbReference>
<keyword evidence="10" id="KW-0969">Cilium</keyword>
<keyword evidence="10" id="KW-0966">Cell projection</keyword>
<name>A0A431WT45_9GAMM</name>
<feature type="domain" description="Anti-sigma-28 factor FlgM C-terminal" evidence="9">
    <location>
        <begin position="41"/>
        <end position="91"/>
    </location>
</feature>
<evidence type="ECO:0000256" key="6">
    <source>
        <dbReference type="ARBA" id="ARBA00023163"/>
    </source>
</evidence>
<evidence type="ECO:0000256" key="4">
    <source>
        <dbReference type="ARBA" id="ARBA00022795"/>
    </source>
</evidence>
<keyword evidence="5" id="KW-0805">Transcription regulation</keyword>
<evidence type="ECO:0000313" key="10">
    <source>
        <dbReference type="EMBL" id="RTR38294.1"/>
    </source>
</evidence>
<comment type="caution">
    <text evidence="10">The sequence shown here is derived from an EMBL/GenBank/DDBJ whole genome shotgun (WGS) entry which is preliminary data.</text>
</comment>